<keyword evidence="2 4" id="KW-0689">Ribosomal protein</keyword>
<sequence>MAIKHNNAIPHNHFHKDWQRRVRVHFDQPGRKHRRRQARLAKAAAVAPRPVDKLRPVVRCPTIKYNRRVRAGRGFTIAELKEAGIPRKLAPTIGISVDGRRTNYSKESLAANVARLKEYKARLILFPRKSGQFKKLDSSAEEVKAAQAAFAAEGKTEGFATNINSTLPINNISAAEAVTEIKRDSLPKGEEAAFRRLREARSEARLAGVREKRAKAKAEEAAAAKK</sequence>
<dbReference type="EMBL" id="JAVDPF010000055">
    <property type="protein sequence ID" value="KAL1865991.1"/>
    <property type="molecule type" value="Genomic_DNA"/>
</dbReference>
<proteinExistence type="inferred from homology"/>
<evidence type="ECO:0000313" key="4">
    <source>
        <dbReference type="EMBL" id="KAL1865991.1"/>
    </source>
</evidence>
<dbReference type="PANTHER" id="PTHR11722">
    <property type="entry name" value="60S RIBOSOMAL PROTEIN L13"/>
    <property type="match status" value="1"/>
</dbReference>
<evidence type="ECO:0000256" key="2">
    <source>
        <dbReference type="ARBA" id="ARBA00022980"/>
    </source>
</evidence>
<organism evidence="4 5">
    <name type="scientific">Paecilomyces lecythidis</name>
    <dbReference type="NCBI Taxonomy" id="3004212"/>
    <lineage>
        <taxon>Eukaryota</taxon>
        <taxon>Fungi</taxon>
        <taxon>Dikarya</taxon>
        <taxon>Ascomycota</taxon>
        <taxon>Pezizomycotina</taxon>
        <taxon>Eurotiomycetes</taxon>
        <taxon>Eurotiomycetidae</taxon>
        <taxon>Eurotiales</taxon>
        <taxon>Thermoascaceae</taxon>
        <taxon>Paecilomyces</taxon>
    </lineage>
</organism>
<keyword evidence="5" id="KW-1185">Reference proteome</keyword>
<dbReference type="Gene3D" id="1.20.5.110">
    <property type="match status" value="1"/>
</dbReference>
<accession>A0ABR3WRE4</accession>
<dbReference type="Pfam" id="PF01294">
    <property type="entry name" value="Ribosomal_L13e"/>
    <property type="match status" value="1"/>
</dbReference>
<comment type="caution">
    <text evidence="4">The sequence shown here is derived from an EMBL/GenBank/DDBJ whole genome shotgun (WGS) entry which is preliminary data.</text>
</comment>
<evidence type="ECO:0000256" key="1">
    <source>
        <dbReference type="ARBA" id="ARBA00005640"/>
    </source>
</evidence>
<reference evidence="4 5" key="1">
    <citation type="journal article" date="2024" name="IMA Fungus">
        <title>IMA Genome - F19 : A genome assembly and annotation guide to empower mycologists, including annotated draft genome sequences of Ceratocystis pirilliformis, Diaporthe australafricana, Fusarium ophioides, Paecilomyces lecythidis, and Sporothrix stenoceras.</title>
        <authorList>
            <person name="Aylward J."/>
            <person name="Wilson A.M."/>
            <person name="Visagie C.M."/>
            <person name="Spraker J."/>
            <person name="Barnes I."/>
            <person name="Buitendag C."/>
            <person name="Ceriani C."/>
            <person name="Del Mar Angel L."/>
            <person name="du Plessis D."/>
            <person name="Fuchs T."/>
            <person name="Gasser K."/>
            <person name="Kramer D."/>
            <person name="Li W."/>
            <person name="Munsamy K."/>
            <person name="Piso A."/>
            <person name="Price J.L."/>
            <person name="Sonnekus B."/>
            <person name="Thomas C."/>
            <person name="van der Nest A."/>
            <person name="van Dijk A."/>
            <person name="van Heerden A."/>
            <person name="van Vuuren N."/>
            <person name="Yilmaz N."/>
            <person name="Duong T.A."/>
            <person name="van der Merwe N.A."/>
            <person name="Wingfield M.J."/>
            <person name="Wingfield B.D."/>
        </authorList>
    </citation>
    <scope>NUCLEOTIDE SEQUENCE [LARGE SCALE GENOMIC DNA]</scope>
    <source>
        <strain evidence="4 5">CMW 18167</strain>
    </source>
</reference>
<evidence type="ECO:0000256" key="3">
    <source>
        <dbReference type="ARBA" id="ARBA00023274"/>
    </source>
</evidence>
<keyword evidence="3" id="KW-0687">Ribonucleoprotein</keyword>
<dbReference type="Proteomes" id="UP001583193">
    <property type="component" value="Unassembled WGS sequence"/>
</dbReference>
<dbReference type="PANTHER" id="PTHR11722:SF0">
    <property type="entry name" value="LARGE RIBOSOMAL SUBUNIT PROTEIN EL13"/>
    <property type="match status" value="1"/>
</dbReference>
<protein>
    <submittedName>
        <fullName evidence="4">60S ribosomal protein L13</fullName>
    </submittedName>
</protein>
<gene>
    <name evidence="4" type="primary">rpl13</name>
    <name evidence="4" type="ORF">Plec18167_009241</name>
</gene>
<dbReference type="HAMAP" id="MF_00499">
    <property type="entry name" value="Ribosomal_eL13"/>
    <property type="match status" value="1"/>
</dbReference>
<evidence type="ECO:0000313" key="5">
    <source>
        <dbReference type="Proteomes" id="UP001583193"/>
    </source>
</evidence>
<name>A0ABR3WRE4_9EURO</name>
<dbReference type="GO" id="GO:0005840">
    <property type="term" value="C:ribosome"/>
    <property type="evidence" value="ECO:0007669"/>
    <property type="project" value="UniProtKB-KW"/>
</dbReference>
<dbReference type="InterPro" id="IPR001380">
    <property type="entry name" value="Ribosomal_eL13"/>
</dbReference>
<comment type="similarity">
    <text evidence="1">Belongs to the eukaryotic ribosomal protein eL13 family.</text>
</comment>